<dbReference type="PANTHER" id="PTHR17613">
    <property type="entry name" value="CEREBRAL PROTEIN-11-RELATED"/>
    <property type="match status" value="1"/>
</dbReference>
<keyword evidence="5 7" id="KW-0175">Coiled coil</keyword>
<dbReference type="GO" id="GO:0016020">
    <property type="term" value="C:membrane"/>
    <property type="evidence" value="ECO:0007669"/>
    <property type="project" value="UniProtKB-SubCell"/>
</dbReference>
<keyword evidence="6 9" id="KW-0472">Membrane</keyword>
<comment type="similarity">
    <text evidence="2">Belongs to the TEX28 family.</text>
</comment>
<dbReference type="GO" id="GO:0012505">
    <property type="term" value="C:endomembrane system"/>
    <property type="evidence" value="ECO:0007669"/>
    <property type="project" value="TreeGrafter"/>
</dbReference>
<sequence>MGMTDFPVDFAATQANEESRTIPTNDDDFDARSNVSEERAGTKPSEQIHSLDASLCDEMSNRSGLGNTSLHFPLSPLAVIPIEHKDLLPQLNEQMQILVNYINFLEERYERLSKDLDHEMMTFASTLDEERFKITKLEEMLNDTIDLHQAEFESIKSQNDIAERIDYQHDKRIQNLEEKIESLQNHIIRLEETLNSLVEVRASKAPIWGSAALSGANILVEILKIVLFIVAATLDMLRPLTGSRNRAGFVIVALVLLFFFGHHITKYNPFSLFFWARNAVKNSTDKKT</sequence>
<keyword evidence="3 9" id="KW-0812">Transmembrane</keyword>
<dbReference type="EMBL" id="CAJGYM010000002">
    <property type="protein sequence ID" value="CAD6185037.1"/>
    <property type="molecule type" value="Genomic_DNA"/>
</dbReference>
<evidence type="ECO:0000256" key="6">
    <source>
        <dbReference type="ARBA" id="ARBA00023136"/>
    </source>
</evidence>
<name>A0A8S1GNB7_9PELO</name>
<comment type="caution">
    <text evidence="10">The sequence shown here is derived from an EMBL/GenBank/DDBJ whole genome shotgun (WGS) entry which is preliminary data.</text>
</comment>
<accession>A0A8S1GNB7</accession>
<proteinExistence type="inferred from homology"/>
<protein>
    <submittedName>
        <fullName evidence="10">Uncharacterized protein</fullName>
    </submittedName>
</protein>
<keyword evidence="11" id="KW-1185">Reference proteome</keyword>
<feature type="coiled-coil region" evidence="7">
    <location>
        <begin position="95"/>
        <end position="122"/>
    </location>
</feature>
<dbReference type="InterPro" id="IPR019394">
    <property type="entry name" value="TEX28/TMCC"/>
</dbReference>
<dbReference type="OrthoDB" id="10072335at2759"/>
<feature type="transmembrane region" description="Helical" evidence="9">
    <location>
        <begin position="246"/>
        <end position="265"/>
    </location>
</feature>
<evidence type="ECO:0000256" key="5">
    <source>
        <dbReference type="ARBA" id="ARBA00023054"/>
    </source>
</evidence>
<evidence type="ECO:0000256" key="8">
    <source>
        <dbReference type="SAM" id="MobiDB-lite"/>
    </source>
</evidence>
<gene>
    <name evidence="10" type="ORF">CAUJ_LOCUS956</name>
</gene>
<evidence type="ECO:0000256" key="9">
    <source>
        <dbReference type="SAM" id="Phobius"/>
    </source>
</evidence>
<evidence type="ECO:0000256" key="2">
    <source>
        <dbReference type="ARBA" id="ARBA00008108"/>
    </source>
</evidence>
<keyword evidence="4 9" id="KW-1133">Transmembrane helix</keyword>
<dbReference type="Proteomes" id="UP000835052">
    <property type="component" value="Unassembled WGS sequence"/>
</dbReference>
<reference evidence="10" key="1">
    <citation type="submission" date="2020-10" db="EMBL/GenBank/DDBJ databases">
        <authorList>
            <person name="Kikuchi T."/>
        </authorList>
    </citation>
    <scope>NUCLEOTIDE SEQUENCE</scope>
    <source>
        <strain evidence="10">NKZ352</strain>
    </source>
</reference>
<dbReference type="Pfam" id="PF10267">
    <property type="entry name" value="Tmemb_cc2"/>
    <property type="match status" value="1"/>
</dbReference>
<organism evidence="10 11">
    <name type="scientific">Caenorhabditis auriculariae</name>
    <dbReference type="NCBI Taxonomy" id="2777116"/>
    <lineage>
        <taxon>Eukaryota</taxon>
        <taxon>Metazoa</taxon>
        <taxon>Ecdysozoa</taxon>
        <taxon>Nematoda</taxon>
        <taxon>Chromadorea</taxon>
        <taxon>Rhabditida</taxon>
        <taxon>Rhabditina</taxon>
        <taxon>Rhabditomorpha</taxon>
        <taxon>Rhabditoidea</taxon>
        <taxon>Rhabditidae</taxon>
        <taxon>Peloderinae</taxon>
        <taxon>Caenorhabditis</taxon>
    </lineage>
</organism>
<feature type="transmembrane region" description="Helical" evidence="9">
    <location>
        <begin position="207"/>
        <end position="234"/>
    </location>
</feature>
<evidence type="ECO:0000256" key="7">
    <source>
        <dbReference type="SAM" id="Coils"/>
    </source>
</evidence>
<feature type="coiled-coil region" evidence="7">
    <location>
        <begin position="173"/>
        <end position="200"/>
    </location>
</feature>
<evidence type="ECO:0000313" key="11">
    <source>
        <dbReference type="Proteomes" id="UP000835052"/>
    </source>
</evidence>
<evidence type="ECO:0000256" key="1">
    <source>
        <dbReference type="ARBA" id="ARBA00004370"/>
    </source>
</evidence>
<dbReference type="AlphaFoldDB" id="A0A8S1GNB7"/>
<feature type="region of interest" description="Disordered" evidence="8">
    <location>
        <begin position="1"/>
        <end position="47"/>
    </location>
</feature>
<feature type="compositionally biased region" description="Polar residues" evidence="8">
    <location>
        <begin position="13"/>
        <end position="24"/>
    </location>
</feature>
<evidence type="ECO:0000256" key="4">
    <source>
        <dbReference type="ARBA" id="ARBA00022989"/>
    </source>
</evidence>
<evidence type="ECO:0000313" key="10">
    <source>
        <dbReference type="EMBL" id="CAD6185037.1"/>
    </source>
</evidence>
<dbReference type="PANTHER" id="PTHR17613:SF14">
    <property type="entry name" value="DEMENTIN, ISOFORM H"/>
    <property type="match status" value="1"/>
</dbReference>
<evidence type="ECO:0000256" key="3">
    <source>
        <dbReference type="ARBA" id="ARBA00022692"/>
    </source>
</evidence>
<comment type="subcellular location">
    <subcellularLocation>
        <location evidence="1">Membrane</location>
    </subcellularLocation>
</comment>